<dbReference type="Pfam" id="PF07576">
    <property type="entry name" value="BRAP2"/>
    <property type="match status" value="1"/>
</dbReference>
<dbReference type="PROSITE" id="PS50271">
    <property type="entry name" value="ZF_UBP"/>
    <property type="match status" value="1"/>
</dbReference>
<feature type="domain" description="RING-type" evidence="7">
    <location>
        <begin position="324"/>
        <end position="363"/>
    </location>
</feature>
<evidence type="ECO:0000256" key="4">
    <source>
        <dbReference type="PROSITE-ProRule" id="PRU00502"/>
    </source>
</evidence>
<dbReference type="EMBL" id="AZGZ01000023">
    <property type="protein sequence ID" value="KZZ88926.1"/>
    <property type="molecule type" value="Genomic_DNA"/>
</dbReference>
<dbReference type="InterPro" id="IPR013083">
    <property type="entry name" value="Znf_RING/FYVE/PHD"/>
</dbReference>
<protein>
    <submittedName>
        <fullName evidence="9">BRCA1-associated 2</fullName>
    </submittedName>
</protein>
<dbReference type="Proteomes" id="UP000242877">
    <property type="component" value="Unassembled WGS sequence"/>
</dbReference>
<feature type="region of interest" description="Disordered" evidence="6">
    <location>
        <begin position="624"/>
        <end position="655"/>
    </location>
</feature>
<feature type="region of interest" description="Disordered" evidence="6">
    <location>
        <begin position="277"/>
        <end position="309"/>
    </location>
</feature>
<dbReference type="InterPro" id="IPR001607">
    <property type="entry name" value="Znf_UBP"/>
</dbReference>
<feature type="compositionally biased region" description="Basic residues" evidence="6">
    <location>
        <begin position="643"/>
        <end position="655"/>
    </location>
</feature>
<feature type="coiled-coil region" evidence="5">
    <location>
        <begin position="504"/>
        <end position="609"/>
    </location>
</feature>
<feature type="compositionally biased region" description="Polar residues" evidence="6">
    <location>
        <begin position="296"/>
        <end position="307"/>
    </location>
</feature>
<evidence type="ECO:0000256" key="1">
    <source>
        <dbReference type="ARBA" id="ARBA00022723"/>
    </source>
</evidence>
<sequence>MPAYFYHIVIDLLGTSPELPCGQSSSLLAKSFREAFEVFQRPQPRPSKALEKTSLASSSSVATSAWETGVCSLDDLRVDSISLQCIDMVSSDDSKKQSLRDNQISTGIGTGVLGGLATRGKYVPLDNKLPDFNYGCVHLYRDAKATPSLNDNDDDPSFLKGSSLSRHGTASSSSAAARTEESSVSPEDCKILCILAVPAYLSPSDFLGFVGAKTREQVTHFRMVRTSHANRYMVLMKFRNAQNAKRWQSEWNGKVFNSMEPETCHVVFVKSIEVRMDNDDPQNPEKAKASLPEPSNGKQTARSSSFSVRPLAPPTPALIELPTCPVCLERMDETNGLLTIICQHVFHCTCLEKWKGSGCPVCRYTQNPYTRKSQGDSEDDPVYCNVCQTEVNLWVCLICGNVGCGRYDEAHAISHFRDTGHAFAMDLSTQRVWDYVGDGYVHRIIQNQADGKLVELPAADDSALEPPDWSDAVPREKLENMSVEYTHLLTSQLESQRAYFEEKVERAADKASEASAAAAAAQERAQQITSELNALTSKLGGLISETIPALERDKDRAEKRSQKFESLARTMEKQWQEEKTINTSLMERIDHLTNEVTKLKVENEDLKEQNRDLSFFISGSERLKGQGDDVVEGSVSVADPPKPGRKNNRRKKNQT</sequence>
<dbReference type="GO" id="GO:0008270">
    <property type="term" value="F:zinc ion binding"/>
    <property type="evidence" value="ECO:0007669"/>
    <property type="project" value="UniProtKB-KW"/>
</dbReference>
<dbReference type="InterPro" id="IPR047243">
    <property type="entry name" value="RING-H2_BRAP2"/>
</dbReference>
<keyword evidence="3" id="KW-0862">Zinc</keyword>
<evidence type="ECO:0000259" key="7">
    <source>
        <dbReference type="PROSITE" id="PS50089"/>
    </source>
</evidence>
<dbReference type="GO" id="GO:0061630">
    <property type="term" value="F:ubiquitin protein ligase activity"/>
    <property type="evidence" value="ECO:0007669"/>
    <property type="project" value="TreeGrafter"/>
</dbReference>
<dbReference type="OrthoDB" id="273556at2759"/>
<dbReference type="PANTHER" id="PTHR24007">
    <property type="entry name" value="BRCA1-ASSOCIATED PROTEIN"/>
    <property type="match status" value="1"/>
</dbReference>
<dbReference type="Pfam" id="PF02148">
    <property type="entry name" value="zf-UBP"/>
    <property type="match status" value="1"/>
</dbReference>
<evidence type="ECO:0000256" key="6">
    <source>
        <dbReference type="SAM" id="MobiDB-lite"/>
    </source>
</evidence>
<dbReference type="SUPFAM" id="SSF57850">
    <property type="entry name" value="RING/U-box"/>
    <property type="match status" value="2"/>
</dbReference>
<evidence type="ECO:0000256" key="2">
    <source>
        <dbReference type="ARBA" id="ARBA00022771"/>
    </source>
</evidence>
<proteinExistence type="predicted"/>
<dbReference type="GO" id="GO:0007265">
    <property type="term" value="P:Ras protein signal transduction"/>
    <property type="evidence" value="ECO:0007669"/>
    <property type="project" value="TreeGrafter"/>
</dbReference>
<accession>A0A167WJD1</accession>
<evidence type="ECO:0000259" key="8">
    <source>
        <dbReference type="PROSITE" id="PS50271"/>
    </source>
</evidence>
<dbReference type="VEuPathDB" id="FungiDB:AAP_04718"/>
<evidence type="ECO:0000256" key="5">
    <source>
        <dbReference type="SAM" id="Coils"/>
    </source>
</evidence>
<feature type="compositionally biased region" description="Low complexity" evidence="6">
    <location>
        <begin position="161"/>
        <end position="181"/>
    </location>
</feature>
<dbReference type="CDD" id="cd16457">
    <property type="entry name" value="RING-H2_BRAP2"/>
    <property type="match status" value="1"/>
</dbReference>
<dbReference type="GO" id="GO:0005737">
    <property type="term" value="C:cytoplasm"/>
    <property type="evidence" value="ECO:0007669"/>
    <property type="project" value="TreeGrafter"/>
</dbReference>
<dbReference type="InterPro" id="IPR034931">
    <property type="entry name" value="ETP1_RRM"/>
</dbReference>
<feature type="compositionally biased region" description="Basic and acidic residues" evidence="6">
    <location>
        <begin position="277"/>
        <end position="288"/>
    </location>
</feature>
<dbReference type="InterPro" id="IPR001841">
    <property type="entry name" value="Znf_RING"/>
</dbReference>
<keyword evidence="2 4" id="KW-0863">Zinc-finger</keyword>
<dbReference type="PROSITE" id="PS50089">
    <property type="entry name" value="ZF_RING_2"/>
    <property type="match status" value="1"/>
</dbReference>
<dbReference type="PANTHER" id="PTHR24007:SF7">
    <property type="entry name" value="BRCA1-ASSOCIATED PROTEIN"/>
    <property type="match status" value="1"/>
</dbReference>
<dbReference type="Pfam" id="PF13639">
    <property type="entry name" value="zf-RING_2"/>
    <property type="match status" value="1"/>
</dbReference>
<evidence type="ECO:0000313" key="10">
    <source>
        <dbReference type="Proteomes" id="UP000242877"/>
    </source>
</evidence>
<dbReference type="CDD" id="cd12717">
    <property type="entry name" value="RRM_ETP1"/>
    <property type="match status" value="1"/>
</dbReference>
<dbReference type="SMART" id="SM00290">
    <property type="entry name" value="ZnF_UBP"/>
    <property type="match status" value="1"/>
</dbReference>
<dbReference type="Gene3D" id="3.30.40.10">
    <property type="entry name" value="Zinc/RING finger domain, C3HC4 (zinc finger)"/>
    <property type="match status" value="2"/>
</dbReference>
<gene>
    <name evidence="9" type="ORF">AAP_04718</name>
</gene>
<feature type="domain" description="UBP-type" evidence="8">
    <location>
        <begin position="360"/>
        <end position="460"/>
    </location>
</feature>
<dbReference type="GO" id="GO:0016567">
    <property type="term" value="P:protein ubiquitination"/>
    <property type="evidence" value="ECO:0007669"/>
    <property type="project" value="TreeGrafter"/>
</dbReference>
<organism evidence="9 10">
    <name type="scientific">Ascosphaera apis ARSEF 7405</name>
    <dbReference type="NCBI Taxonomy" id="392613"/>
    <lineage>
        <taxon>Eukaryota</taxon>
        <taxon>Fungi</taxon>
        <taxon>Dikarya</taxon>
        <taxon>Ascomycota</taxon>
        <taxon>Pezizomycotina</taxon>
        <taxon>Eurotiomycetes</taxon>
        <taxon>Eurotiomycetidae</taxon>
        <taxon>Onygenales</taxon>
        <taxon>Ascosphaeraceae</taxon>
        <taxon>Ascosphaera</taxon>
    </lineage>
</organism>
<keyword evidence="5" id="KW-0175">Coiled coil</keyword>
<dbReference type="AlphaFoldDB" id="A0A167WJD1"/>
<evidence type="ECO:0000256" key="3">
    <source>
        <dbReference type="ARBA" id="ARBA00022833"/>
    </source>
</evidence>
<dbReference type="InterPro" id="IPR011422">
    <property type="entry name" value="BRAP2/ETP1_RRM"/>
</dbReference>
<feature type="region of interest" description="Disordered" evidence="6">
    <location>
        <begin position="148"/>
        <end position="181"/>
    </location>
</feature>
<name>A0A167WJD1_9EURO</name>
<comment type="caution">
    <text evidence="9">The sequence shown here is derived from an EMBL/GenBank/DDBJ whole genome shotgun (WGS) entry which is preliminary data.</text>
</comment>
<reference evidence="9 10" key="1">
    <citation type="journal article" date="2016" name="Genome Biol. Evol.">
        <title>Divergent and convergent evolution of fungal pathogenicity.</title>
        <authorList>
            <person name="Shang Y."/>
            <person name="Xiao G."/>
            <person name="Zheng P."/>
            <person name="Cen K."/>
            <person name="Zhan S."/>
            <person name="Wang C."/>
        </authorList>
    </citation>
    <scope>NUCLEOTIDE SEQUENCE [LARGE SCALE GENOMIC DNA]</scope>
    <source>
        <strain evidence="9 10">ARSEF 7405</strain>
    </source>
</reference>
<evidence type="ECO:0000313" key="9">
    <source>
        <dbReference type="EMBL" id="KZZ88926.1"/>
    </source>
</evidence>
<dbReference type="SMART" id="SM00184">
    <property type="entry name" value="RING"/>
    <property type="match status" value="1"/>
</dbReference>
<keyword evidence="10" id="KW-1185">Reference proteome</keyword>
<keyword evidence="1" id="KW-0479">Metal-binding</keyword>